<dbReference type="AlphaFoldDB" id="A0A841MGK6"/>
<comment type="caution">
    <text evidence="2">The sequence shown here is derived from an EMBL/GenBank/DDBJ whole genome shotgun (WGS) entry which is preliminary data.</text>
</comment>
<dbReference type="InterPro" id="IPR045749">
    <property type="entry name" value="DUF6090"/>
</dbReference>
<gene>
    <name evidence="2" type="ORF">FHS59_000084</name>
</gene>
<accession>A0A841MGK6</accession>
<keyword evidence="1" id="KW-1133">Transmembrane helix</keyword>
<organism evidence="2 3">
    <name type="scientific">Algoriphagus iocasae</name>
    <dbReference type="NCBI Taxonomy" id="1836499"/>
    <lineage>
        <taxon>Bacteria</taxon>
        <taxon>Pseudomonadati</taxon>
        <taxon>Bacteroidota</taxon>
        <taxon>Cytophagia</taxon>
        <taxon>Cytophagales</taxon>
        <taxon>Cyclobacteriaceae</taxon>
        <taxon>Algoriphagus</taxon>
    </lineage>
</organism>
<dbReference type="EMBL" id="JACIJO010000001">
    <property type="protein sequence ID" value="MBB6324469.1"/>
    <property type="molecule type" value="Genomic_DNA"/>
</dbReference>
<feature type="transmembrane region" description="Helical" evidence="1">
    <location>
        <begin position="21"/>
        <end position="42"/>
    </location>
</feature>
<evidence type="ECO:0000313" key="2">
    <source>
        <dbReference type="EMBL" id="MBB6324469.1"/>
    </source>
</evidence>
<name>A0A841MGK6_9BACT</name>
<keyword evidence="1" id="KW-0472">Membrane</keyword>
<proteinExistence type="predicted"/>
<sequence length="240" mass="28436">MFRKIKHKLLTNGRIKNYLKYALGEVLLIVIGILIAVSINNWNRNRAETEIKKGIFHILLNDIQIDLKEVKQILDYYEDKRSTFEKVIADTLSQKEILECNHCRYLITGRRLLTINTRGFQQLNRSINTGEFKSDSLTFDVVNFYTTLDDEVEKLNSLINEDIIENLKHWRDTYPWYASSSIGELKEEAYVRYFANDPEYKNRVAFHYMLIYENYVPVLKTFQAKSEMIVKDVKARMDEK</sequence>
<evidence type="ECO:0000313" key="3">
    <source>
        <dbReference type="Proteomes" id="UP000588604"/>
    </source>
</evidence>
<dbReference type="RefSeq" id="WP_184492453.1">
    <property type="nucleotide sequence ID" value="NZ_JACIJO010000001.1"/>
</dbReference>
<dbReference type="Pfam" id="PF19578">
    <property type="entry name" value="DUF6090"/>
    <property type="match status" value="1"/>
</dbReference>
<keyword evidence="1" id="KW-0812">Transmembrane</keyword>
<evidence type="ECO:0000256" key="1">
    <source>
        <dbReference type="SAM" id="Phobius"/>
    </source>
</evidence>
<dbReference type="Proteomes" id="UP000588604">
    <property type="component" value="Unassembled WGS sequence"/>
</dbReference>
<reference evidence="2 3" key="1">
    <citation type="submission" date="2020-08" db="EMBL/GenBank/DDBJ databases">
        <title>Genomic Encyclopedia of Type Strains, Phase IV (KMG-IV): sequencing the most valuable type-strain genomes for metagenomic binning, comparative biology and taxonomic classification.</title>
        <authorList>
            <person name="Goeker M."/>
        </authorList>
    </citation>
    <scope>NUCLEOTIDE SEQUENCE [LARGE SCALE GENOMIC DNA]</scope>
    <source>
        <strain evidence="2 3">DSM 102044</strain>
    </source>
</reference>
<keyword evidence="3" id="KW-1185">Reference proteome</keyword>
<protein>
    <submittedName>
        <fullName evidence="2">Uncharacterized protein</fullName>
    </submittedName>
</protein>